<dbReference type="AlphaFoldDB" id="A0A381USX3"/>
<protein>
    <submittedName>
        <fullName evidence="1">Uncharacterized protein</fullName>
    </submittedName>
</protein>
<evidence type="ECO:0000313" key="1">
    <source>
        <dbReference type="EMBL" id="SVA31074.1"/>
    </source>
</evidence>
<proteinExistence type="predicted"/>
<accession>A0A381USX3</accession>
<sequence>MIMVRHALFGLGLLVVFTSPTKSAVVPANIPSSPNVLIPCSAVITAPLAVSDYYAIEMVPTKRVPGTGLATGKGSVRFARSPFGVAVSTRGSYVYDLSLSIDRIKPPRSGVYTAWASSPNLDEIVRLGVLDADTVTSGRVDWNKFLVLVTLEPSTEVTNRWLGPVVMRGMSRSGMMHTLAGHGPYENEPCLKYGFK</sequence>
<reference evidence="1" key="1">
    <citation type="submission" date="2018-05" db="EMBL/GenBank/DDBJ databases">
        <authorList>
            <person name="Lanie J.A."/>
            <person name="Ng W.-L."/>
            <person name="Kazmierczak K.M."/>
            <person name="Andrzejewski T.M."/>
            <person name="Davidsen T.M."/>
            <person name="Wayne K.J."/>
            <person name="Tettelin H."/>
            <person name="Glass J.I."/>
            <person name="Rusch D."/>
            <person name="Podicherti R."/>
            <person name="Tsui H.-C.T."/>
            <person name="Winkler M.E."/>
        </authorList>
    </citation>
    <scope>NUCLEOTIDE SEQUENCE</scope>
</reference>
<dbReference type="EMBL" id="UINC01007039">
    <property type="protein sequence ID" value="SVA31074.1"/>
    <property type="molecule type" value="Genomic_DNA"/>
</dbReference>
<gene>
    <name evidence="1" type="ORF">METZ01_LOCUS83928</name>
</gene>
<name>A0A381USX3_9ZZZZ</name>
<organism evidence="1">
    <name type="scientific">marine metagenome</name>
    <dbReference type="NCBI Taxonomy" id="408172"/>
    <lineage>
        <taxon>unclassified sequences</taxon>
        <taxon>metagenomes</taxon>
        <taxon>ecological metagenomes</taxon>
    </lineage>
</organism>